<evidence type="ECO:0000256" key="1">
    <source>
        <dbReference type="ARBA" id="ARBA00022729"/>
    </source>
</evidence>
<dbReference type="AlphaFoldDB" id="A0A811JQB2"/>
<feature type="chain" id="PRO_5036220729" description="ZP domain-containing protein" evidence="2">
    <location>
        <begin position="21"/>
        <end position="973"/>
    </location>
</feature>
<dbReference type="InterPro" id="IPR001507">
    <property type="entry name" value="ZP_dom"/>
</dbReference>
<reference evidence="4" key="1">
    <citation type="submission" date="2020-09" db="EMBL/GenBank/DDBJ databases">
        <authorList>
            <person name="Kikuchi T."/>
        </authorList>
    </citation>
    <scope>NUCLEOTIDE SEQUENCE</scope>
    <source>
        <strain evidence="4">SH1</strain>
    </source>
</reference>
<dbReference type="PANTHER" id="PTHR22907:SF54">
    <property type="entry name" value="GH04558P"/>
    <property type="match status" value="1"/>
</dbReference>
<dbReference type="PANTHER" id="PTHR22907">
    <property type="entry name" value="GH04558P"/>
    <property type="match status" value="1"/>
</dbReference>
<comment type="caution">
    <text evidence="4">The sequence shown here is derived from an EMBL/GenBank/DDBJ whole genome shotgun (WGS) entry which is preliminary data.</text>
</comment>
<dbReference type="Proteomes" id="UP000783686">
    <property type="component" value="Unassembled WGS sequence"/>
</dbReference>
<dbReference type="Proteomes" id="UP000614601">
    <property type="component" value="Unassembled WGS sequence"/>
</dbReference>
<organism evidence="4 5">
    <name type="scientific">Bursaphelenchus okinawaensis</name>
    <dbReference type="NCBI Taxonomy" id="465554"/>
    <lineage>
        <taxon>Eukaryota</taxon>
        <taxon>Metazoa</taxon>
        <taxon>Ecdysozoa</taxon>
        <taxon>Nematoda</taxon>
        <taxon>Chromadorea</taxon>
        <taxon>Rhabditida</taxon>
        <taxon>Tylenchina</taxon>
        <taxon>Tylenchomorpha</taxon>
        <taxon>Aphelenchoidea</taxon>
        <taxon>Aphelenchoididae</taxon>
        <taxon>Bursaphelenchus</taxon>
    </lineage>
</organism>
<feature type="domain" description="ZP" evidence="3">
    <location>
        <begin position="680"/>
        <end position="956"/>
    </location>
</feature>
<dbReference type="InterPro" id="IPR051962">
    <property type="entry name" value="Cuticlin"/>
</dbReference>
<evidence type="ECO:0000259" key="3">
    <source>
        <dbReference type="PROSITE" id="PS51034"/>
    </source>
</evidence>
<name>A0A811JQB2_9BILA</name>
<keyword evidence="5" id="KW-1185">Reference proteome</keyword>
<feature type="signal peptide" evidence="2">
    <location>
        <begin position="1"/>
        <end position="20"/>
    </location>
</feature>
<proteinExistence type="predicted"/>
<keyword evidence="1 2" id="KW-0732">Signal</keyword>
<evidence type="ECO:0000313" key="5">
    <source>
        <dbReference type="Proteomes" id="UP000614601"/>
    </source>
</evidence>
<gene>
    <name evidence="4" type="ORF">BOKJ2_LOCUS153</name>
</gene>
<dbReference type="PROSITE" id="PS51034">
    <property type="entry name" value="ZP_2"/>
    <property type="match status" value="2"/>
</dbReference>
<protein>
    <recommendedName>
        <fullName evidence="3">ZP domain-containing protein</fullName>
    </recommendedName>
</protein>
<sequence length="973" mass="111103">MNRWLLGLVLLVNISCNASSKPTVLGVVNRKRSPSAPVSPLKLTTVETVCKSSGISVHLRTEHKFTGHVTTLLDPVLFRHQYNNVDEIRYHLCHFQPFDGGEQFGLRSNDDPNGLQSDGTFTRLMHDVDVLPDMRTKDMDGQVNVPVCDLYLEKGSEFGNVVVPGAYRAQVVLQAHGIHAPEIVTHQDQIIQVSCDYTEFLRKHYFNTTDRFIPEAFIGGLTTVFPNAEQGEQIEMGEKKVMAHVDDLAEARFELLPPVEEYDFVITKLTTSSFCDNLEIIREGCPVSNLSNIAYVGEVNTVTRTVKTFNLLPMDFLCDTKNGIAVHYEYVVCKGSCHRPVCPSNDKEDEVEQKPEIKLSIRKTSQIQATQPEVKISPEDIEAVCRSDGIQINFKTQKPFYGQIHLVDYYETCNMDVMNQTEFEFNLGKFGRKRPFGDKMTDDDFGDTGNCSLRWSLGDVPFFSGQILISQNKLKMPELITSMDQVFKFACDYSESAKRKSFNQRNGLGRITQLFPTNSRNQSPFSQLMADFNGELSVDLDEIVELNFEMVETTPEYQDFYIKECTIGRMSRLRYVEHGCVTPAFENKLIHGEIDSQYKRQRSFKMQPFLFMDESDHSALDVECSFEYCVGACEQPDCAAMAEEEKEAERPTVTINVNKVSVPKEESVAPIIPVHYIQTLCTSNGIHVEVRNREAFSGRFYAMRRASECYQHSEHSGVINMYLGLPQNYSHRVEQPDCDIREFENNTLGQFLIFEPDNSKLDGLLTPLDRIYWIKCNYSGFVNEDKNGVKSVEEHTEPFFGNTIMVYPKIAESGEADFEMTENAFVKETFNMELLNGDKLIDVYPTEALQIEFEMAPNPRYENFMVTDCWFGNDHMPRDEKLQLVTQEGCPNPYYVPLMSSEPIHRSSIDRKVVLNVHAFMNQSRLLKRAFDFDCQLWFCEKECPVQDCTRNGAGLLHPLHGAMEFLSEMFET</sequence>
<feature type="domain" description="ZP" evidence="3">
    <location>
        <begin position="384"/>
        <end position="645"/>
    </location>
</feature>
<evidence type="ECO:0000256" key="2">
    <source>
        <dbReference type="SAM" id="SignalP"/>
    </source>
</evidence>
<dbReference type="EMBL" id="CAJFDH010000001">
    <property type="protein sequence ID" value="CAD5205469.1"/>
    <property type="molecule type" value="Genomic_DNA"/>
</dbReference>
<dbReference type="OrthoDB" id="10287914at2759"/>
<evidence type="ECO:0000313" key="4">
    <source>
        <dbReference type="EMBL" id="CAD5205469.1"/>
    </source>
</evidence>
<dbReference type="EMBL" id="CAJFCW020000001">
    <property type="protein sequence ID" value="CAG9077562.1"/>
    <property type="molecule type" value="Genomic_DNA"/>
</dbReference>
<accession>A0A811JQB2</accession>